<dbReference type="OrthoDB" id="6174556at2"/>
<dbReference type="AlphaFoldDB" id="A0A7X4W6K3"/>
<accession>A0A7X4W6K3</accession>
<gene>
    <name evidence="2" type="ORF">GRB96_11315</name>
</gene>
<reference evidence="2 3" key="1">
    <citation type="submission" date="2019-12" db="EMBL/GenBank/DDBJ databases">
        <title>Draft genome sequencing of Halomonas alimentaria DSM 15356.</title>
        <authorList>
            <person name="Pandiyan K."/>
            <person name="Kushwaha P."/>
            <person name="Gowdham M."/>
            <person name="Chakdar H."/>
            <person name="Singh A."/>
            <person name="Kumar M."/>
            <person name="Saxena A.K."/>
        </authorList>
    </citation>
    <scope>NUCLEOTIDE SEQUENCE [LARGE SCALE GENOMIC DNA]</scope>
    <source>
        <strain evidence="2 3">DSM 15356</strain>
    </source>
</reference>
<name>A0A7X4W6K3_9GAMM</name>
<proteinExistence type="predicted"/>
<protein>
    <submittedName>
        <fullName evidence="2">Uncharacterized protein</fullName>
    </submittedName>
</protein>
<keyword evidence="3" id="KW-1185">Reference proteome</keyword>
<evidence type="ECO:0000256" key="1">
    <source>
        <dbReference type="SAM" id="MobiDB-lite"/>
    </source>
</evidence>
<dbReference type="EMBL" id="WUTT01000001">
    <property type="protein sequence ID" value="NAW35003.1"/>
    <property type="molecule type" value="Genomic_DNA"/>
</dbReference>
<organism evidence="2 3">
    <name type="scientific">Halomonas alimentaria</name>
    <dbReference type="NCBI Taxonomy" id="147248"/>
    <lineage>
        <taxon>Bacteria</taxon>
        <taxon>Pseudomonadati</taxon>
        <taxon>Pseudomonadota</taxon>
        <taxon>Gammaproteobacteria</taxon>
        <taxon>Oceanospirillales</taxon>
        <taxon>Halomonadaceae</taxon>
        <taxon>Halomonas</taxon>
    </lineage>
</organism>
<feature type="region of interest" description="Disordered" evidence="1">
    <location>
        <begin position="55"/>
        <end position="80"/>
    </location>
</feature>
<dbReference type="RefSeq" id="WP_161432238.1">
    <property type="nucleotide sequence ID" value="NZ_WUTT01000001.1"/>
</dbReference>
<dbReference type="Proteomes" id="UP000487929">
    <property type="component" value="Unassembled WGS sequence"/>
</dbReference>
<comment type="caution">
    <text evidence="2">The sequence shown here is derived from an EMBL/GenBank/DDBJ whole genome shotgun (WGS) entry which is preliminary data.</text>
</comment>
<evidence type="ECO:0000313" key="3">
    <source>
        <dbReference type="Proteomes" id="UP000487929"/>
    </source>
</evidence>
<sequence length="80" mass="8929">MHIVYTARATGFKPGISYRNPQFFHSPEHGVTSVEIEDGEWPEIVKAYEAAGIEVTSDKPKKAKRKKAEPKPDLSEESEG</sequence>
<evidence type="ECO:0000313" key="2">
    <source>
        <dbReference type="EMBL" id="NAW35003.1"/>
    </source>
</evidence>